<sequence>MKSPMWILPLVMLPIVLTTAAGVGGVLLVLFILPDAGKALGYVGVFCAVSTASIWKKYFEYLGLKMSGPGWRKK</sequence>
<evidence type="ECO:0000313" key="3">
    <source>
        <dbReference type="Proteomes" id="UP000220836"/>
    </source>
</evidence>
<dbReference type="RefSeq" id="WP_141468113.1">
    <property type="nucleotide sequence ID" value="NZ_FXYH01000011.1"/>
</dbReference>
<feature type="transmembrane region" description="Helical" evidence="1">
    <location>
        <begin position="39"/>
        <end position="55"/>
    </location>
</feature>
<dbReference type="AlphaFoldDB" id="A0A238KQD6"/>
<name>A0A238KQD6_9RHOB</name>
<feature type="transmembrane region" description="Helical" evidence="1">
    <location>
        <begin position="7"/>
        <end position="33"/>
    </location>
</feature>
<evidence type="ECO:0000313" key="2">
    <source>
        <dbReference type="EMBL" id="SMX45064.1"/>
    </source>
</evidence>
<proteinExistence type="predicted"/>
<accession>A0A238KQD6</accession>
<keyword evidence="1" id="KW-0472">Membrane</keyword>
<dbReference type="EMBL" id="FXYH01000011">
    <property type="protein sequence ID" value="SMX45064.1"/>
    <property type="molecule type" value="Genomic_DNA"/>
</dbReference>
<keyword evidence="3" id="KW-1185">Reference proteome</keyword>
<organism evidence="2 3">
    <name type="scientific">Pelagimonas varians</name>
    <dbReference type="NCBI Taxonomy" id="696760"/>
    <lineage>
        <taxon>Bacteria</taxon>
        <taxon>Pseudomonadati</taxon>
        <taxon>Pseudomonadota</taxon>
        <taxon>Alphaproteobacteria</taxon>
        <taxon>Rhodobacterales</taxon>
        <taxon>Roseobacteraceae</taxon>
        <taxon>Pelagimonas</taxon>
    </lineage>
</organism>
<reference evidence="2 3" key="1">
    <citation type="submission" date="2017-05" db="EMBL/GenBank/DDBJ databases">
        <authorList>
            <person name="Song R."/>
            <person name="Chenine A.L."/>
            <person name="Ruprecht R.M."/>
        </authorList>
    </citation>
    <scope>NUCLEOTIDE SEQUENCE [LARGE SCALE GENOMIC DNA]</scope>
    <source>
        <strain evidence="2 3">CECT 8663</strain>
    </source>
</reference>
<gene>
    <name evidence="2" type="ORF">PEV8663_02951</name>
</gene>
<keyword evidence="1" id="KW-1133">Transmembrane helix</keyword>
<evidence type="ECO:0000256" key="1">
    <source>
        <dbReference type="SAM" id="Phobius"/>
    </source>
</evidence>
<protein>
    <submittedName>
        <fullName evidence="2">Uncharacterized protein</fullName>
    </submittedName>
</protein>
<dbReference type="Proteomes" id="UP000220836">
    <property type="component" value="Unassembled WGS sequence"/>
</dbReference>
<keyword evidence="1" id="KW-0812">Transmembrane</keyword>